<dbReference type="EMBL" id="SNYO01000003">
    <property type="protein sequence ID" value="TDQ61035.1"/>
    <property type="molecule type" value="Genomic_DNA"/>
</dbReference>
<feature type="transmembrane region" description="Helical" evidence="1">
    <location>
        <begin position="81"/>
        <end position="100"/>
    </location>
</feature>
<protein>
    <submittedName>
        <fullName evidence="2">Uncharacterized protein</fullName>
    </submittedName>
</protein>
<comment type="caution">
    <text evidence="2">The sequence shown here is derived from an EMBL/GenBank/DDBJ whole genome shotgun (WGS) entry which is preliminary data.</text>
</comment>
<feature type="transmembrane region" description="Helical" evidence="1">
    <location>
        <begin position="310"/>
        <end position="333"/>
    </location>
</feature>
<feature type="transmembrane region" description="Helical" evidence="1">
    <location>
        <begin position="393"/>
        <end position="415"/>
    </location>
</feature>
<gene>
    <name evidence="2" type="ORF">EV188_103541</name>
</gene>
<feature type="transmembrane region" description="Helical" evidence="1">
    <location>
        <begin position="244"/>
        <end position="264"/>
    </location>
</feature>
<feature type="transmembrane region" description="Helical" evidence="1">
    <location>
        <begin position="148"/>
        <end position="172"/>
    </location>
</feature>
<feature type="transmembrane region" description="Helical" evidence="1">
    <location>
        <begin position="365"/>
        <end position="387"/>
    </location>
</feature>
<evidence type="ECO:0000313" key="3">
    <source>
        <dbReference type="Proteomes" id="UP000295705"/>
    </source>
</evidence>
<feature type="transmembrane region" description="Helical" evidence="1">
    <location>
        <begin position="422"/>
        <end position="439"/>
    </location>
</feature>
<feature type="transmembrane region" description="Helical" evidence="1">
    <location>
        <begin position="451"/>
        <end position="470"/>
    </location>
</feature>
<reference evidence="2 3" key="1">
    <citation type="submission" date="2019-03" db="EMBL/GenBank/DDBJ databases">
        <title>Genomic Encyclopedia of Type Strains, Phase IV (KMG-IV): sequencing the most valuable type-strain genomes for metagenomic binning, comparative biology and taxonomic classification.</title>
        <authorList>
            <person name="Goeker M."/>
        </authorList>
    </citation>
    <scope>NUCLEOTIDE SEQUENCE [LARGE SCALE GENOMIC DNA]</scope>
    <source>
        <strain evidence="2 3">DSM 45775</strain>
    </source>
</reference>
<evidence type="ECO:0000256" key="1">
    <source>
        <dbReference type="SAM" id="Phobius"/>
    </source>
</evidence>
<dbReference type="RefSeq" id="WP_133826829.1">
    <property type="nucleotide sequence ID" value="NZ_BAABHR010000050.1"/>
</dbReference>
<keyword evidence="1" id="KW-0812">Transmembrane</keyword>
<accession>A0A4R6VNS9</accession>
<keyword evidence="1" id="KW-0472">Membrane</keyword>
<dbReference type="AlphaFoldDB" id="A0A4R6VNS9"/>
<keyword evidence="3" id="KW-1185">Reference proteome</keyword>
<sequence length="480" mass="49122">MGVKRVDSAVAHAAGSSTTRFEAAVVIEGAGVNDRVASQRYGAADVFDLAGRLVADRRRPRSEPAAAPPRRTWSTAGDPRWLPARGVLYAVPAVVALALLPSEDPVSATLMLGGLVLAWAAAYGVASVAWSYLGNLDRPAARRFLRRALLVGTGVALVLAVAAVFGALVLTATMSVDLVTVVLLTGQAAYLLAAAALLLCGREAWLLGALLPAVVGAVLGLLVPHEGPASALANPTSGVPARDLLWPAASVVLAVVLALVATRGGRRPVSALPRSAWTHAGAQVGFGLFVAVLVLFPALEQLLDPGFDPLPLTLTSLALPLVLTTGVAEWLLVRFRERTGALLAATGSASRFARGARHAALRAHLLYLVALTGATVLFGAAVAVSMPGWDVRLVLLGADYVVLGTALFAAAVATALGRGDRVLALLAAAVAGLAAFIVRGQAVPASGTAAILWHLGTGVVLLAVLGVLVRRSAGVPVRHR</sequence>
<feature type="transmembrane region" description="Helical" evidence="1">
    <location>
        <begin position="112"/>
        <end position="136"/>
    </location>
</feature>
<feature type="transmembrane region" description="Helical" evidence="1">
    <location>
        <begin position="178"/>
        <end position="198"/>
    </location>
</feature>
<feature type="transmembrane region" description="Helical" evidence="1">
    <location>
        <begin position="276"/>
        <end position="298"/>
    </location>
</feature>
<name>A0A4R6VNS9_9PSEU</name>
<feature type="transmembrane region" description="Helical" evidence="1">
    <location>
        <begin position="205"/>
        <end position="224"/>
    </location>
</feature>
<proteinExistence type="predicted"/>
<keyword evidence="1" id="KW-1133">Transmembrane helix</keyword>
<organism evidence="2 3">
    <name type="scientific">Actinomycetospora succinea</name>
    <dbReference type="NCBI Taxonomy" id="663603"/>
    <lineage>
        <taxon>Bacteria</taxon>
        <taxon>Bacillati</taxon>
        <taxon>Actinomycetota</taxon>
        <taxon>Actinomycetes</taxon>
        <taxon>Pseudonocardiales</taxon>
        <taxon>Pseudonocardiaceae</taxon>
        <taxon>Actinomycetospora</taxon>
    </lineage>
</organism>
<evidence type="ECO:0000313" key="2">
    <source>
        <dbReference type="EMBL" id="TDQ61035.1"/>
    </source>
</evidence>
<dbReference type="Proteomes" id="UP000295705">
    <property type="component" value="Unassembled WGS sequence"/>
</dbReference>